<gene>
    <name evidence="1" type="ORF">ASZ90_014339</name>
</gene>
<accession>A0A0W8F523</accession>
<sequence>MKSILSNSKETICLSAILCLFFPFILSSAAGSDWPDCNFHCRAKDVTITDLWLGDAQGNLLSACAQNSSVDAYIWARFKNNANSPRYAVILLCDIYVDGALQESHYDDGGLCVLDTIPAGSENSLSLYGFSFSCGQEVRIENLVISWETANGIDCSNANRRCSNRNTKCYRETGSIDLTPPSCQIEGPSIPCESIIATYLPQITRAPELKPQLVWRIDGMDAEDESAEEGLQVDWRDYGSGYHILQLSIDWNDDHGRLVQSCTDSLRILVVEVPSNVIELTSGTETLND</sequence>
<dbReference type="AlphaFoldDB" id="A0A0W8F523"/>
<protein>
    <submittedName>
        <fullName evidence="1">Uncharacterized protein</fullName>
    </submittedName>
</protein>
<proteinExistence type="predicted"/>
<dbReference type="EMBL" id="LNQE01001517">
    <property type="protein sequence ID" value="KUG16008.1"/>
    <property type="molecule type" value="Genomic_DNA"/>
</dbReference>
<reference evidence="1" key="1">
    <citation type="journal article" date="2015" name="Proc. Natl. Acad. Sci. U.S.A.">
        <title>Networks of energetic and metabolic interactions define dynamics in microbial communities.</title>
        <authorList>
            <person name="Embree M."/>
            <person name="Liu J.K."/>
            <person name="Al-Bassam M.M."/>
            <person name="Zengler K."/>
        </authorList>
    </citation>
    <scope>NUCLEOTIDE SEQUENCE</scope>
</reference>
<name>A0A0W8F523_9ZZZZ</name>
<evidence type="ECO:0000313" key="1">
    <source>
        <dbReference type="EMBL" id="KUG16008.1"/>
    </source>
</evidence>
<comment type="caution">
    <text evidence="1">The sequence shown here is derived from an EMBL/GenBank/DDBJ whole genome shotgun (WGS) entry which is preliminary data.</text>
</comment>
<organism evidence="1">
    <name type="scientific">hydrocarbon metagenome</name>
    <dbReference type="NCBI Taxonomy" id="938273"/>
    <lineage>
        <taxon>unclassified sequences</taxon>
        <taxon>metagenomes</taxon>
        <taxon>ecological metagenomes</taxon>
    </lineage>
</organism>